<reference evidence="1" key="1">
    <citation type="submission" date="2023-05" db="EMBL/GenBank/DDBJ databases">
        <authorList>
            <person name="Stuckert A."/>
        </authorList>
    </citation>
    <scope>NUCLEOTIDE SEQUENCE</scope>
</reference>
<organism evidence="1 2">
    <name type="scientific">Staurois parvus</name>
    <dbReference type="NCBI Taxonomy" id="386267"/>
    <lineage>
        <taxon>Eukaryota</taxon>
        <taxon>Metazoa</taxon>
        <taxon>Chordata</taxon>
        <taxon>Craniata</taxon>
        <taxon>Vertebrata</taxon>
        <taxon>Euteleostomi</taxon>
        <taxon>Amphibia</taxon>
        <taxon>Batrachia</taxon>
        <taxon>Anura</taxon>
        <taxon>Neobatrachia</taxon>
        <taxon>Ranoidea</taxon>
        <taxon>Ranidae</taxon>
        <taxon>Staurois</taxon>
    </lineage>
</organism>
<evidence type="ECO:0000313" key="1">
    <source>
        <dbReference type="EMBL" id="CAI9603187.1"/>
    </source>
</evidence>
<keyword evidence="2" id="KW-1185">Reference proteome</keyword>
<comment type="caution">
    <text evidence="1">The sequence shown here is derived from an EMBL/GenBank/DDBJ whole genome shotgun (WGS) entry which is preliminary data.</text>
</comment>
<protein>
    <submittedName>
        <fullName evidence="1">Uncharacterized protein</fullName>
    </submittedName>
</protein>
<dbReference type="EMBL" id="CATNWA010017800">
    <property type="protein sequence ID" value="CAI9603187.1"/>
    <property type="molecule type" value="Genomic_DNA"/>
</dbReference>
<gene>
    <name evidence="1" type="ORF">SPARVUS_LOCUS13273841</name>
</gene>
<evidence type="ECO:0000313" key="2">
    <source>
        <dbReference type="Proteomes" id="UP001162483"/>
    </source>
</evidence>
<accession>A0ABN9G4P8</accession>
<sequence>MNGGSTGAAEFVGCQSGLASTSGRILGLCANSWWLRDNTCARHLTSLYWTYGTRNVTKSYYSADM</sequence>
<proteinExistence type="predicted"/>
<dbReference type="Proteomes" id="UP001162483">
    <property type="component" value="Unassembled WGS sequence"/>
</dbReference>
<name>A0ABN9G4P8_9NEOB</name>